<keyword evidence="4" id="KW-1185">Reference proteome</keyword>
<dbReference type="InterPro" id="IPR003399">
    <property type="entry name" value="Mce/MlaD"/>
</dbReference>
<gene>
    <name evidence="3" type="ORF">GCM10010439_57480</name>
</gene>
<dbReference type="InterPro" id="IPR052336">
    <property type="entry name" value="MlaD_Phospholipid_Transporter"/>
</dbReference>
<evidence type="ECO:0000259" key="1">
    <source>
        <dbReference type="Pfam" id="PF02470"/>
    </source>
</evidence>
<reference evidence="3 4" key="1">
    <citation type="journal article" date="2019" name="Int. J. Syst. Evol. Microbiol.">
        <title>The Global Catalogue of Microorganisms (GCM) 10K type strain sequencing project: providing services to taxonomists for standard genome sequencing and annotation.</title>
        <authorList>
            <consortium name="The Broad Institute Genomics Platform"/>
            <consortium name="The Broad Institute Genome Sequencing Center for Infectious Disease"/>
            <person name="Wu L."/>
            <person name="Ma J."/>
        </authorList>
    </citation>
    <scope>NUCLEOTIDE SEQUENCE [LARGE SCALE GENOMIC DNA]</scope>
    <source>
        <strain evidence="3 4">JCM 8201</strain>
    </source>
</reference>
<sequence length="351" mass="36556">MNLDQLSKGPRLLVTAATAAVLAVSLHLVVAKPFEEKGIALSAHVGNASQGLNSTSPVKLRGVTVGRVERIELAGTSGAKLTLRLDPGVRVPDSATAAVEPESVFGPKFVNLIPGEHEGTGPYLADGQDIVRTSESGDLGHLLVDAEKALAAVDPADVAIIFDTLSTALAGQGDHVRGLVDNAGTLVDVAHDHRQDARRFIEDLARLARLRGVGEDVGTLVAAGDDTLRTLNSGEDRVKNLAIGVAEAGDTVESGFTGYGGGLTQGVRSAERAVSLIRGQLGIAGPSLRTIIDLMPIYRALGFAPIGEKKRMLAVNIVLPSDPCQMFLGVCPMGDVSDTSRKKTKKKRGGS</sequence>
<accession>A0ABN3ULQ9</accession>
<evidence type="ECO:0000259" key="2">
    <source>
        <dbReference type="Pfam" id="PF11887"/>
    </source>
</evidence>
<feature type="domain" description="Mammalian cell entry C-terminal" evidence="2">
    <location>
        <begin position="124"/>
        <end position="268"/>
    </location>
</feature>
<proteinExistence type="predicted"/>
<comment type="caution">
    <text evidence="3">The sequence shown here is derived from an EMBL/GenBank/DDBJ whole genome shotgun (WGS) entry which is preliminary data.</text>
</comment>
<feature type="domain" description="Mce/MlaD" evidence="1">
    <location>
        <begin position="41"/>
        <end position="115"/>
    </location>
</feature>
<dbReference type="RefSeq" id="WP_344454873.1">
    <property type="nucleotide sequence ID" value="NZ_BAAATZ010000029.1"/>
</dbReference>
<evidence type="ECO:0008006" key="5">
    <source>
        <dbReference type="Google" id="ProtNLM"/>
    </source>
</evidence>
<name>A0ABN3ULQ9_9ACTN</name>
<dbReference type="EMBL" id="BAAATZ010000029">
    <property type="protein sequence ID" value="GAA2734637.1"/>
    <property type="molecule type" value="Genomic_DNA"/>
</dbReference>
<dbReference type="PANTHER" id="PTHR33371:SF16">
    <property type="entry name" value="MCE-FAMILY PROTEIN MCE3F"/>
    <property type="match status" value="1"/>
</dbReference>
<dbReference type="InterPro" id="IPR024516">
    <property type="entry name" value="Mce_C"/>
</dbReference>
<evidence type="ECO:0000313" key="4">
    <source>
        <dbReference type="Proteomes" id="UP001501842"/>
    </source>
</evidence>
<organism evidence="3 4">
    <name type="scientific">Actinocorallia aurantiaca</name>
    <dbReference type="NCBI Taxonomy" id="46204"/>
    <lineage>
        <taxon>Bacteria</taxon>
        <taxon>Bacillati</taxon>
        <taxon>Actinomycetota</taxon>
        <taxon>Actinomycetes</taxon>
        <taxon>Streptosporangiales</taxon>
        <taxon>Thermomonosporaceae</taxon>
        <taxon>Actinocorallia</taxon>
    </lineage>
</organism>
<dbReference type="Pfam" id="PF02470">
    <property type="entry name" value="MlaD"/>
    <property type="match status" value="1"/>
</dbReference>
<dbReference type="Proteomes" id="UP001501842">
    <property type="component" value="Unassembled WGS sequence"/>
</dbReference>
<dbReference type="PANTHER" id="PTHR33371">
    <property type="entry name" value="INTERMEMBRANE PHOSPHOLIPID TRANSPORT SYSTEM BINDING PROTEIN MLAD-RELATED"/>
    <property type="match status" value="1"/>
</dbReference>
<protein>
    <recommendedName>
        <fullName evidence="5">Phospholipid/cholesterol/gamma-HCH transport system substrate-binding protein</fullName>
    </recommendedName>
</protein>
<dbReference type="Pfam" id="PF11887">
    <property type="entry name" value="Mce4_CUP1"/>
    <property type="match status" value="1"/>
</dbReference>
<evidence type="ECO:0000313" key="3">
    <source>
        <dbReference type="EMBL" id="GAA2734637.1"/>
    </source>
</evidence>